<accession>A0A9P1C606</accession>
<reference evidence="2" key="2">
    <citation type="submission" date="2024-04" db="EMBL/GenBank/DDBJ databases">
        <authorList>
            <person name="Chen Y."/>
            <person name="Shah S."/>
            <person name="Dougan E. K."/>
            <person name="Thang M."/>
            <person name="Chan C."/>
        </authorList>
    </citation>
    <scope>NUCLEOTIDE SEQUENCE [LARGE SCALE GENOMIC DNA]</scope>
</reference>
<reference evidence="1" key="1">
    <citation type="submission" date="2022-10" db="EMBL/GenBank/DDBJ databases">
        <authorList>
            <person name="Chen Y."/>
            <person name="Dougan E. K."/>
            <person name="Chan C."/>
            <person name="Rhodes N."/>
            <person name="Thang M."/>
        </authorList>
    </citation>
    <scope>NUCLEOTIDE SEQUENCE</scope>
</reference>
<sequence length="148" mass="16838">MPEIAPGVSYGTLAREWRCKWSYDDDCASLKACQKLLQDMQEEILQVIHHWSGKQLKTREVLNGKIDVSTQSVQRIVGQACCDFKVIIKLPADKFDEWQSRKFDPEEKFLESLKAIPGVEQVETQTYTLETVNLFARAVPKASKGCMA</sequence>
<dbReference type="OrthoDB" id="497128at2759"/>
<name>A0A9P1C606_9DINO</name>
<dbReference type="EMBL" id="CAMXCT010001012">
    <property type="protein sequence ID" value="CAI3985709.1"/>
    <property type="molecule type" value="Genomic_DNA"/>
</dbReference>
<comment type="caution">
    <text evidence="1">The sequence shown here is derived from an EMBL/GenBank/DDBJ whole genome shotgun (WGS) entry which is preliminary data.</text>
</comment>
<protein>
    <submittedName>
        <fullName evidence="1">Uncharacterized protein</fullName>
    </submittedName>
</protein>
<evidence type="ECO:0000313" key="2">
    <source>
        <dbReference type="EMBL" id="CAL1139084.1"/>
    </source>
</evidence>
<dbReference type="EMBL" id="CAMXCT030001012">
    <property type="protein sequence ID" value="CAL4773021.1"/>
    <property type="molecule type" value="Genomic_DNA"/>
</dbReference>
<evidence type="ECO:0000313" key="3">
    <source>
        <dbReference type="Proteomes" id="UP001152797"/>
    </source>
</evidence>
<keyword evidence="3" id="KW-1185">Reference proteome</keyword>
<evidence type="ECO:0000313" key="1">
    <source>
        <dbReference type="EMBL" id="CAI3985709.1"/>
    </source>
</evidence>
<organism evidence="1">
    <name type="scientific">Cladocopium goreaui</name>
    <dbReference type="NCBI Taxonomy" id="2562237"/>
    <lineage>
        <taxon>Eukaryota</taxon>
        <taxon>Sar</taxon>
        <taxon>Alveolata</taxon>
        <taxon>Dinophyceae</taxon>
        <taxon>Suessiales</taxon>
        <taxon>Symbiodiniaceae</taxon>
        <taxon>Cladocopium</taxon>
    </lineage>
</organism>
<gene>
    <name evidence="1" type="ORF">C1SCF055_LOCUS13130</name>
</gene>
<dbReference type="Proteomes" id="UP001152797">
    <property type="component" value="Unassembled WGS sequence"/>
</dbReference>
<dbReference type="EMBL" id="CAMXCT020001012">
    <property type="protein sequence ID" value="CAL1139084.1"/>
    <property type="molecule type" value="Genomic_DNA"/>
</dbReference>
<proteinExistence type="predicted"/>
<dbReference type="AlphaFoldDB" id="A0A9P1C606"/>